<evidence type="ECO:0000259" key="4">
    <source>
        <dbReference type="PROSITE" id="PS50097"/>
    </source>
</evidence>
<feature type="domain" description="BTB" evidence="4">
    <location>
        <begin position="35"/>
        <end position="101"/>
    </location>
</feature>
<feature type="region of interest" description="Disordered" evidence="3">
    <location>
        <begin position="300"/>
        <end position="325"/>
    </location>
</feature>
<feature type="compositionally biased region" description="Low complexity" evidence="3">
    <location>
        <begin position="303"/>
        <end position="325"/>
    </location>
</feature>
<comment type="subcellular location">
    <subcellularLocation>
        <location evidence="1">Nucleus</location>
    </subcellularLocation>
</comment>
<evidence type="ECO:0000313" key="5">
    <source>
        <dbReference type="EMBL" id="JAG79852.1"/>
    </source>
</evidence>
<dbReference type="Gene3D" id="3.30.710.10">
    <property type="entry name" value="Potassium Channel Kv1.1, Chain A"/>
    <property type="match status" value="1"/>
</dbReference>
<organism evidence="5">
    <name type="scientific">Fopius arisanus</name>
    <dbReference type="NCBI Taxonomy" id="64838"/>
    <lineage>
        <taxon>Eukaryota</taxon>
        <taxon>Metazoa</taxon>
        <taxon>Ecdysozoa</taxon>
        <taxon>Arthropoda</taxon>
        <taxon>Hexapoda</taxon>
        <taxon>Insecta</taxon>
        <taxon>Pterygota</taxon>
        <taxon>Neoptera</taxon>
        <taxon>Endopterygota</taxon>
        <taxon>Hymenoptera</taxon>
        <taxon>Apocrita</taxon>
        <taxon>Ichneumonoidea</taxon>
        <taxon>Braconidae</taxon>
        <taxon>Opiinae</taxon>
        <taxon>Fopius</taxon>
    </lineage>
</organism>
<dbReference type="EMBL" id="GBYB01010085">
    <property type="protein sequence ID" value="JAG79852.1"/>
    <property type="molecule type" value="Transcribed_RNA"/>
</dbReference>
<protein>
    <submittedName>
        <fullName evidence="6">Bab1_2 protein</fullName>
    </submittedName>
    <submittedName>
        <fullName evidence="5">Bab1_7 protein</fullName>
    </submittedName>
</protein>
<evidence type="ECO:0000256" key="1">
    <source>
        <dbReference type="ARBA" id="ARBA00004123"/>
    </source>
</evidence>
<evidence type="ECO:0000256" key="3">
    <source>
        <dbReference type="SAM" id="MobiDB-lite"/>
    </source>
</evidence>
<keyword evidence="2" id="KW-0539">Nucleus</keyword>
<dbReference type="InterPro" id="IPR051095">
    <property type="entry name" value="Dros_DevTransReg"/>
</dbReference>
<reference evidence="5" key="1">
    <citation type="submission" date="2015-01" db="EMBL/GenBank/DDBJ databases">
        <title>Transcriptome Assembly of Fopius arisanus.</title>
        <authorList>
            <person name="Geib S."/>
        </authorList>
    </citation>
    <scope>NUCLEOTIDE SEQUENCE</scope>
</reference>
<dbReference type="GO" id="GO:0006357">
    <property type="term" value="P:regulation of transcription by RNA polymerase II"/>
    <property type="evidence" value="ECO:0007669"/>
    <property type="project" value="TreeGrafter"/>
</dbReference>
<dbReference type="InterPro" id="IPR000210">
    <property type="entry name" value="BTB/POZ_dom"/>
</dbReference>
<dbReference type="PROSITE" id="PS50097">
    <property type="entry name" value="BTB"/>
    <property type="match status" value="1"/>
</dbReference>
<feature type="region of interest" description="Disordered" evidence="3">
    <location>
        <begin position="143"/>
        <end position="167"/>
    </location>
</feature>
<dbReference type="SMART" id="SM00225">
    <property type="entry name" value="BTB"/>
    <property type="match status" value="1"/>
</dbReference>
<evidence type="ECO:0000256" key="2">
    <source>
        <dbReference type="ARBA" id="ARBA00023242"/>
    </source>
</evidence>
<proteinExistence type="predicted"/>
<dbReference type="CDD" id="cd18315">
    <property type="entry name" value="BTB_POZ_BAB-like"/>
    <property type="match status" value="1"/>
</dbReference>
<dbReference type="EMBL" id="GBYB01010087">
    <property type="protein sequence ID" value="JAG79854.1"/>
    <property type="molecule type" value="Transcribed_RNA"/>
</dbReference>
<gene>
    <name evidence="5" type="primary">bab1_7</name>
    <name evidence="6" type="synonym">bab1_2</name>
    <name evidence="6" type="ORF">g.18623</name>
    <name evidence="5" type="ORF">g.18628</name>
</gene>
<dbReference type="SUPFAM" id="SSF54695">
    <property type="entry name" value="POZ domain"/>
    <property type="match status" value="1"/>
</dbReference>
<dbReference type="PANTHER" id="PTHR23110">
    <property type="entry name" value="BTB DOMAIN TRANSCRIPTION FACTOR"/>
    <property type="match status" value="1"/>
</dbReference>
<sequence>MNRMQEEAMLNLRWDLFSSQLATTLDTCYEKQYFVDSSLVCKDGTIIKCHKMVLANSSTFFRRILVKNDHPHPMIVLHDIDADDLKTIVNFMYCGEIEVVKSEVRRLLKIAEILEISGLKDIRSSAQFQKTYAEELAPFLPGNISEESKNPSKPYYFRRRPQEPSRTPENFLHKAEKVEARPISAPLSLKDISESTEGKITEKTSQKRSTGDNCHYLKKLRLLGEIDIIRCSDETSPERHPDESESPECTENYGVFIKNEIDIPFDVGNVETASALDSVEKIVKKKLSSGIEIFKAHPKGFIESLPGPSRSESLSPRSRNSVDSF</sequence>
<evidence type="ECO:0000313" key="6">
    <source>
        <dbReference type="EMBL" id="JAG79854.1"/>
    </source>
</evidence>
<name>A0A0C9RNS5_9HYME</name>
<dbReference type="InterPro" id="IPR011333">
    <property type="entry name" value="SKP1/BTB/POZ_sf"/>
</dbReference>
<accession>A0A0C9RNS5</accession>
<dbReference type="PANTHER" id="PTHR23110:SF109">
    <property type="entry name" value="FI07618P-RELATED"/>
    <property type="match status" value="1"/>
</dbReference>
<dbReference type="AlphaFoldDB" id="A0A0C9RNS5"/>
<dbReference type="Pfam" id="PF00651">
    <property type="entry name" value="BTB"/>
    <property type="match status" value="1"/>
</dbReference>
<dbReference type="GO" id="GO:0005634">
    <property type="term" value="C:nucleus"/>
    <property type="evidence" value="ECO:0007669"/>
    <property type="project" value="UniProtKB-SubCell"/>
</dbReference>